<keyword evidence="6" id="KW-1185">Reference proteome</keyword>
<feature type="domain" description="PPM-type phosphatase" evidence="4">
    <location>
        <begin position="456"/>
        <end position="678"/>
    </location>
</feature>
<dbReference type="InterPro" id="IPR036457">
    <property type="entry name" value="PPM-type-like_dom_sf"/>
</dbReference>
<protein>
    <submittedName>
        <fullName evidence="5">Uncharacterized protein</fullName>
    </submittedName>
</protein>
<dbReference type="SMART" id="SM00331">
    <property type="entry name" value="PP2C_SIG"/>
    <property type="match status" value="1"/>
</dbReference>
<dbReference type="SUPFAM" id="SSF55781">
    <property type="entry name" value="GAF domain-like"/>
    <property type="match status" value="1"/>
</dbReference>
<evidence type="ECO:0000256" key="1">
    <source>
        <dbReference type="ARBA" id="ARBA00022801"/>
    </source>
</evidence>
<evidence type="ECO:0000259" key="4">
    <source>
        <dbReference type="SMART" id="SM00331"/>
    </source>
</evidence>
<name>A0ABX3LDB5_STRAT</name>
<gene>
    <name evidence="5" type="ORF">AFM16_36825</name>
</gene>
<dbReference type="Pfam" id="PF08447">
    <property type="entry name" value="PAS_3"/>
    <property type="match status" value="1"/>
</dbReference>
<dbReference type="InterPro" id="IPR052016">
    <property type="entry name" value="Bact_Sigma-Reg"/>
</dbReference>
<keyword evidence="1" id="KW-0378">Hydrolase</keyword>
<dbReference type="InterPro" id="IPR035965">
    <property type="entry name" value="PAS-like_dom_sf"/>
</dbReference>
<dbReference type="SUPFAM" id="SSF55785">
    <property type="entry name" value="PYP-like sensor domain (PAS domain)"/>
    <property type="match status" value="1"/>
</dbReference>
<dbReference type="InterPro" id="IPR003018">
    <property type="entry name" value="GAF"/>
</dbReference>
<dbReference type="Gene3D" id="3.30.450.20">
    <property type="entry name" value="PAS domain"/>
    <property type="match status" value="1"/>
</dbReference>
<evidence type="ECO:0000313" key="6">
    <source>
        <dbReference type="Proteomes" id="UP000190306"/>
    </source>
</evidence>
<comment type="caution">
    <text evidence="5">The sequence shown here is derived from an EMBL/GenBank/DDBJ whole genome shotgun (WGS) entry which is preliminary data.</text>
</comment>
<feature type="region of interest" description="Disordered" evidence="2">
    <location>
        <begin position="68"/>
        <end position="87"/>
    </location>
</feature>
<reference evidence="5 6" key="1">
    <citation type="submission" date="2015-07" db="EMBL/GenBank/DDBJ databases">
        <title>Draft Genome Sequence of Streptomyces antibioticus, IMRU 3720 reveals insights in the evolution of actinomycin biosynthetic gene clusters in Streptomyces.</title>
        <authorList>
            <person name="Crnovcic I."/>
            <person name="Ruckert C."/>
            <person name="Kalinowksi J."/>
            <person name="Keller U."/>
        </authorList>
    </citation>
    <scope>NUCLEOTIDE SEQUENCE [LARGE SCALE GENOMIC DNA]</scope>
    <source>
        <strain evidence="5 6">DSM 41481</strain>
    </source>
</reference>
<sequence>MDLRAIGDALTGAALTTGRRHRLAERNDAFRDLFGGWEIGAEAADALPGSRYAPLIRALDRAGHLGEPSRADLSLTATGPAAPGNRTSRGCVVTCTPVATGHGPAVLVLATPLPDSSTAPELPAPSPVDEDRARALRRFETLLAASHQVVWKQDLDGELSLLSFTPDDSGGRLWQHESRQAWIEFVHPKDRARLDGEMRTAKNGGSPFTIVVRVREADSPDVYRHVRISAAPVLDGGTVLEWVGTTRDAEEEWRVRTRDRLLARMAQAPTARDLSEAFSVTSAAVVPDLFDALAVFLLRPPGDSAFPSRHAGRYTTAGGRTSVTAPGVPSPPPLPDGFELGPLARQALDEGRTRLLTFPEGRPPGDLVSGLSGTWLERAGATSLALIPVVVDGEPVALASAATCRGNPPPSSADIALLEEVLERMGGPLRRTIEHQSVRATALALQRSLLIPPPTVTGGEVAASYRPASSTAEIGGDWYDALGLSDGALALTIGDIAGHDLVAATAMSQLHGMLRGIIFDRAARQRPSESLSRLDTVAQGLEIAPLVTAVHVVLRRKPSGHWNAVLSNAGHPPPLLIPASAPARYLSTPGGADPPLCVAPGLTRTDWSLELAPGDTLLLYTDGLVEVPGEDIADGLDRLARHTDRASLRALPLAAVIDDLLSRLENQSDDVAIIGFRGT</sequence>
<dbReference type="EMBL" id="LHQL01000014">
    <property type="protein sequence ID" value="OOQ48475.1"/>
    <property type="molecule type" value="Genomic_DNA"/>
</dbReference>
<dbReference type="PANTHER" id="PTHR43156:SF2">
    <property type="entry name" value="STAGE II SPORULATION PROTEIN E"/>
    <property type="match status" value="1"/>
</dbReference>
<dbReference type="Proteomes" id="UP000190306">
    <property type="component" value="Chromosome"/>
</dbReference>
<dbReference type="PANTHER" id="PTHR43156">
    <property type="entry name" value="STAGE II SPORULATION PROTEIN E-RELATED"/>
    <property type="match status" value="1"/>
</dbReference>
<dbReference type="Pfam" id="PF07228">
    <property type="entry name" value="SpoIIE"/>
    <property type="match status" value="1"/>
</dbReference>
<dbReference type="Gene3D" id="3.60.40.10">
    <property type="entry name" value="PPM-type phosphatase domain"/>
    <property type="match status" value="1"/>
</dbReference>
<evidence type="ECO:0000313" key="5">
    <source>
        <dbReference type="EMBL" id="OOQ48475.1"/>
    </source>
</evidence>
<evidence type="ECO:0000256" key="2">
    <source>
        <dbReference type="SAM" id="MobiDB-lite"/>
    </source>
</evidence>
<dbReference type="InterPro" id="IPR013655">
    <property type="entry name" value="PAS_fold_3"/>
</dbReference>
<organism evidence="5 6">
    <name type="scientific">Streptomyces antibioticus</name>
    <dbReference type="NCBI Taxonomy" id="1890"/>
    <lineage>
        <taxon>Bacteria</taxon>
        <taxon>Bacillati</taxon>
        <taxon>Actinomycetota</taxon>
        <taxon>Actinomycetes</taxon>
        <taxon>Kitasatosporales</taxon>
        <taxon>Streptomycetaceae</taxon>
        <taxon>Streptomyces</taxon>
    </lineage>
</organism>
<accession>A0ABX3LDB5</accession>
<feature type="region of interest" description="Disordered" evidence="2">
    <location>
        <begin position="308"/>
        <end position="337"/>
    </location>
</feature>
<dbReference type="SMART" id="SM00065">
    <property type="entry name" value="GAF"/>
    <property type="match status" value="1"/>
</dbReference>
<dbReference type="InterPro" id="IPR001932">
    <property type="entry name" value="PPM-type_phosphatase-like_dom"/>
</dbReference>
<proteinExistence type="predicted"/>
<dbReference type="InterPro" id="IPR000014">
    <property type="entry name" value="PAS"/>
</dbReference>
<evidence type="ECO:0000259" key="3">
    <source>
        <dbReference type="SMART" id="SM00065"/>
    </source>
</evidence>
<dbReference type="CDD" id="cd00130">
    <property type="entry name" value="PAS"/>
    <property type="match status" value="1"/>
</dbReference>
<feature type="domain" description="GAF" evidence="3">
    <location>
        <begin position="273"/>
        <end position="439"/>
    </location>
</feature>